<protein>
    <recommendedName>
        <fullName evidence="15">Protein Mis18-alpha</fullName>
    </recommendedName>
</protein>
<name>A0A3Q3EUH2_KRYMA</name>
<dbReference type="GO" id="GO:0000775">
    <property type="term" value="C:chromosome, centromeric region"/>
    <property type="evidence" value="ECO:0007669"/>
    <property type="project" value="UniProtKB-SubCell"/>
</dbReference>
<evidence type="ECO:0000313" key="18">
    <source>
        <dbReference type="Ensembl" id="ENSKMAP00000005387.1"/>
    </source>
</evidence>
<keyword evidence="14" id="KW-0137">Centromere</keyword>
<organism evidence="18 19">
    <name type="scientific">Kryptolebias marmoratus</name>
    <name type="common">Mangrove killifish</name>
    <name type="synonym">Rivulus marmoratus</name>
    <dbReference type="NCBI Taxonomy" id="37003"/>
    <lineage>
        <taxon>Eukaryota</taxon>
        <taxon>Metazoa</taxon>
        <taxon>Chordata</taxon>
        <taxon>Craniata</taxon>
        <taxon>Vertebrata</taxon>
        <taxon>Euteleostomi</taxon>
        <taxon>Actinopterygii</taxon>
        <taxon>Neopterygii</taxon>
        <taxon>Teleostei</taxon>
        <taxon>Neoteleostei</taxon>
        <taxon>Acanthomorphata</taxon>
        <taxon>Ovalentaria</taxon>
        <taxon>Atherinomorphae</taxon>
        <taxon>Cyprinodontiformes</taxon>
        <taxon>Rivulidae</taxon>
        <taxon>Kryptolebias</taxon>
    </lineage>
</organism>
<evidence type="ECO:0000256" key="14">
    <source>
        <dbReference type="ARBA" id="ARBA00023328"/>
    </source>
</evidence>
<reference evidence="18" key="2">
    <citation type="submission" date="2025-09" db="UniProtKB">
        <authorList>
            <consortium name="Ensembl"/>
        </authorList>
    </citation>
    <scope>IDENTIFICATION</scope>
</reference>
<feature type="domain" description="Mis18" evidence="17">
    <location>
        <begin position="44"/>
        <end position="142"/>
    </location>
</feature>
<evidence type="ECO:0000256" key="7">
    <source>
        <dbReference type="ARBA" id="ARBA00022618"/>
    </source>
</evidence>
<dbReference type="PROSITE" id="PS51793">
    <property type="entry name" value="MIS18"/>
    <property type="match status" value="1"/>
</dbReference>
<evidence type="ECO:0000313" key="19">
    <source>
        <dbReference type="Proteomes" id="UP000264800"/>
    </source>
</evidence>
<dbReference type="GO" id="GO:0000785">
    <property type="term" value="C:chromatin"/>
    <property type="evidence" value="ECO:0007669"/>
    <property type="project" value="TreeGrafter"/>
</dbReference>
<evidence type="ECO:0000256" key="16">
    <source>
        <dbReference type="ARBA" id="ARBA00046705"/>
    </source>
</evidence>
<evidence type="ECO:0000256" key="9">
    <source>
        <dbReference type="ARBA" id="ARBA00022776"/>
    </source>
</evidence>
<evidence type="ECO:0000256" key="2">
    <source>
        <dbReference type="ARBA" id="ARBA00004123"/>
    </source>
</evidence>
<dbReference type="GeneTree" id="ENSGT00940000154267"/>
<dbReference type="Proteomes" id="UP000264800">
    <property type="component" value="Unplaced"/>
</dbReference>
<keyword evidence="11" id="KW-0832">Ubl conjugation</keyword>
<evidence type="ECO:0000256" key="5">
    <source>
        <dbReference type="ARBA" id="ARBA00022499"/>
    </source>
</evidence>
<keyword evidence="9" id="KW-0498">Mitosis</keyword>
<dbReference type="OrthoDB" id="74210at2759"/>
<evidence type="ECO:0000256" key="12">
    <source>
        <dbReference type="ARBA" id="ARBA00023242"/>
    </source>
</evidence>
<evidence type="ECO:0000256" key="8">
    <source>
        <dbReference type="ARBA" id="ARBA00022723"/>
    </source>
</evidence>
<keyword evidence="4" id="KW-0158">Chromosome</keyword>
<dbReference type="PANTHER" id="PTHR16431">
    <property type="entry name" value="NEUROGENIC PROTEIN MASTERMIND"/>
    <property type="match status" value="1"/>
</dbReference>
<evidence type="ECO:0000256" key="10">
    <source>
        <dbReference type="ARBA" id="ARBA00022833"/>
    </source>
</evidence>
<dbReference type="GeneID" id="108236920"/>
<proteinExistence type="predicted"/>
<evidence type="ECO:0000256" key="1">
    <source>
        <dbReference type="ARBA" id="ARBA00003694"/>
    </source>
</evidence>
<dbReference type="GO" id="GO:0034080">
    <property type="term" value="P:CENP-A containing chromatin assembly"/>
    <property type="evidence" value="ECO:0007669"/>
    <property type="project" value="TreeGrafter"/>
</dbReference>
<dbReference type="InterPro" id="IPR034752">
    <property type="entry name" value="Mis18"/>
</dbReference>
<dbReference type="GO" id="GO:0051301">
    <property type="term" value="P:cell division"/>
    <property type="evidence" value="ECO:0007669"/>
    <property type="project" value="UniProtKB-KW"/>
</dbReference>
<keyword evidence="19" id="KW-1185">Reference proteome</keyword>
<dbReference type="Ensembl" id="ENSKMAT00000005481.1">
    <property type="protein sequence ID" value="ENSKMAP00000005387.1"/>
    <property type="gene ID" value="ENSKMAG00000004092.1"/>
</dbReference>
<sequence>MATEVKSTRRKCINETFESTSVDSSTVEAKLLGRTLDEEEEDEPVVFFCGKCRLPVGDSLSWDGAETGQNQIRLKRVTDNVLIGKETRLLEVGKQSHCLIKDLICRGCDSVLGMIYKSTPRNMDNKRFTFCLSVAAIDSYVLGSASQMLAAEVSKEQPVTLEYRGIVEQQLSEMKMLVLSMAHRLEEIETGLQKECDDGDGH</sequence>
<dbReference type="InterPro" id="IPR004910">
    <property type="entry name" value="Yippee/Mis18/Cereblon"/>
</dbReference>
<evidence type="ECO:0000256" key="6">
    <source>
        <dbReference type="ARBA" id="ARBA00022553"/>
    </source>
</evidence>
<accession>A0A3Q3EUH2</accession>
<comment type="subunit">
    <text evidence="16">Homodimer, and heterodimer with OIP5/MIS18B. Identified in a complex containing MIS18A, OIP5/MIS18B, MIS18BP1, RBBP7 and RBBP4.</text>
</comment>
<keyword evidence="5" id="KW-1017">Isopeptide bond</keyword>
<dbReference type="RefSeq" id="XP_017273476.1">
    <property type="nucleotide sequence ID" value="XM_017417987.2"/>
</dbReference>
<evidence type="ECO:0000256" key="15">
    <source>
        <dbReference type="ARBA" id="ARBA00039650"/>
    </source>
</evidence>
<comment type="function">
    <text evidence="1">Required for recruitment of CENPA to centromeres and normal chromosome segregation during mitosis.</text>
</comment>
<keyword evidence="12" id="KW-0539">Nucleus</keyword>
<dbReference type="Pfam" id="PF03226">
    <property type="entry name" value="Yippee-Mis18"/>
    <property type="match status" value="1"/>
</dbReference>
<dbReference type="OMA" id="EMKMLVM"/>
<dbReference type="GO" id="GO:0005634">
    <property type="term" value="C:nucleus"/>
    <property type="evidence" value="ECO:0007669"/>
    <property type="project" value="UniProtKB-SubCell"/>
</dbReference>
<evidence type="ECO:0000256" key="4">
    <source>
        <dbReference type="ARBA" id="ARBA00022454"/>
    </source>
</evidence>
<evidence type="ECO:0000256" key="3">
    <source>
        <dbReference type="ARBA" id="ARBA00004584"/>
    </source>
</evidence>
<dbReference type="CTD" id="54069"/>
<comment type="subcellular location">
    <subcellularLocation>
        <location evidence="3">Chromosome</location>
        <location evidence="3">Centromere</location>
    </subcellularLocation>
    <subcellularLocation>
        <location evidence="2">Nucleus</location>
    </subcellularLocation>
</comment>
<dbReference type="STRING" id="37003.ENSKMAP00000005387"/>
<keyword evidence="13" id="KW-0131">Cell cycle</keyword>
<dbReference type="AlphaFoldDB" id="A0A3Q3EUH2"/>
<reference evidence="18" key="1">
    <citation type="submission" date="2025-08" db="UniProtKB">
        <authorList>
            <consortium name="Ensembl"/>
        </authorList>
    </citation>
    <scope>IDENTIFICATION</scope>
</reference>
<evidence type="ECO:0000256" key="11">
    <source>
        <dbReference type="ARBA" id="ARBA00022843"/>
    </source>
</evidence>
<evidence type="ECO:0000256" key="13">
    <source>
        <dbReference type="ARBA" id="ARBA00023306"/>
    </source>
</evidence>
<evidence type="ECO:0000259" key="17">
    <source>
        <dbReference type="PROSITE" id="PS51793"/>
    </source>
</evidence>
<keyword evidence="7" id="KW-0132">Cell division</keyword>
<dbReference type="GO" id="GO:0007059">
    <property type="term" value="P:chromosome segregation"/>
    <property type="evidence" value="ECO:0007669"/>
    <property type="project" value="TreeGrafter"/>
</dbReference>
<keyword evidence="10" id="KW-0862">Zinc</keyword>
<keyword evidence="8" id="KW-0479">Metal-binding</keyword>
<dbReference type="GO" id="GO:0046872">
    <property type="term" value="F:metal ion binding"/>
    <property type="evidence" value="ECO:0007669"/>
    <property type="project" value="UniProtKB-KW"/>
</dbReference>
<dbReference type="PANTHER" id="PTHR16431:SF2">
    <property type="entry name" value="PROTEIN MIS18-ALPHA"/>
    <property type="match status" value="1"/>
</dbReference>
<dbReference type="KEGG" id="kmr:108236920"/>
<keyword evidence="6" id="KW-0597">Phosphoprotein</keyword>